<dbReference type="InterPro" id="IPR009057">
    <property type="entry name" value="Homeodomain-like_sf"/>
</dbReference>
<evidence type="ECO:0000259" key="3">
    <source>
        <dbReference type="PROSITE" id="PS50977"/>
    </source>
</evidence>
<dbReference type="Pfam" id="PF00440">
    <property type="entry name" value="TetR_N"/>
    <property type="match status" value="1"/>
</dbReference>
<comment type="caution">
    <text evidence="4">The sequence shown here is derived from an EMBL/GenBank/DDBJ whole genome shotgun (WGS) entry which is preliminary data.</text>
</comment>
<name>A0ABU4GT50_9CLOT</name>
<gene>
    <name evidence="4" type="ORF">RZO55_24780</name>
</gene>
<reference evidence="4 5" key="1">
    <citation type="submission" date="2023-10" db="EMBL/GenBank/DDBJ databases">
        <title>A novel Glycoside Hydrolase 43-Like Enzyme from Clostrdium boliviensis is an Endo-xylanase, and a Candidate for Xylooligosaccharides Production from Different Xylan Substrates.</title>
        <authorList>
            <person name="Alvarez M.T."/>
            <person name="Rocabado-Villegas L.R."/>
            <person name="Salas-Veizaga D.M."/>
            <person name="Linares-Pasten J.A."/>
            <person name="Gudmundsdottir E.E."/>
            <person name="Hreggvidsson G.O."/>
            <person name="Adlercreutz P."/>
            <person name="Nordberg Karlsson E."/>
        </authorList>
    </citation>
    <scope>NUCLEOTIDE SEQUENCE [LARGE SCALE GENOMIC DNA]</scope>
    <source>
        <strain evidence="4 5">E-1</strain>
    </source>
</reference>
<evidence type="ECO:0000256" key="1">
    <source>
        <dbReference type="ARBA" id="ARBA00023125"/>
    </source>
</evidence>
<dbReference type="PANTHER" id="PTHR43479">
    <property type="entry name" value="ACREF/ENVCD OPERON REPRESSOR-RELATED"/>
    <property type="match status" value="1"/>
</dbReference>
<proteinExistence type="predicted"/>
<dbReference type="PRINTS" id="PR00455">
    <property type="entry name" value="HTHTETR"/>
</dbReference>
<keyword evidence="5" id="KW-1185">Reference proteome</keyword>
<evidence type="ECO:0000313" key="4">
    <source>
        <dbReference type="EMBL" id="MDW2800791.1"/>
    </source>
</evidence>
<protein>
    <submittedName>
        <fullName evidence="4">TetR/AcrR family transcriptional regulator</fullName>
    </submittedName>
</protein>
<dbReference type="Proteomes" id="UP001276854">
    <property type="component" value="Unassembled WGS sequence"/>
</dbReference>
<dbReference type="InterPro" id="IPR001647">
    <property type="entry name" value="HTH_TetR"/>
</dbReference>
<feature type="DNA-binding region" description="H-T-H motif" evidence="2">
    <location>
        <begin position="25"/>
        <end position="44"/>
    </location>
</feature>
<evidence type="ECO:0000256" key="2">
    <source>
        <dbReference type="PROSITE-ProRule" id="PRU00335"/>
    </source>
</evidence>
<dbReference type="Gene3D" id="1.10.357.10">
    <property type="entry name" value="Tetracycline Repressor, domain 2"/>
    <property type="match status" value="1"/>
</dbReference>
<accession>A0ABU4GT50</accession>
<organism evidence="4 5">
    <name type="scientific">Clostridium boliviensis</name>
    <dbReference type="NCBI Taxonomy" id="318465"/>
    <lineage>
        <taxon>Bacteria</taxon>
        <taxon>Bacillati</taxon>
        <taxon>Bacillota</taxon>
        <taxon>Clostridia</taxon>
        <taxon>Eubacteriales</taxon>
        <taxon>Clostridiaceae</taxon>
        <taxon>Clostridium</taxon>
    </lineage>
</organism>
<feature type="domain" description="HTH tetR-type" evidence="3">
    <location>
        <begin position="2"/>
        <end position="62"/>
    </location>
</feature>
<dbReference type="InterPro" id="IPR050624">
    <property type="entry name" value="HTH-type_Tx_Regulator"/>
</dbReference>
<dbReference type="RefSeq" id="WP_318066952.1">
    <property type="nucleotide sequence ID" value="NZ_JAWONS010000329.1"/>
</dbReference>
<dbReference type="PANTHER" id="PTHR43479:SF11">
    <property type="entry name" value="ACREF_ENVCD OPERON REPRESSOR-RELATED"/>
    <property type="match status" value="1"/>
</dbReference>
<dbReference type="SUPFAM" id="SSF46689">
    <property type="entry name" value="Homeodomain-like"/>
    <property type="match status" value="1"/>
</dbReference>
<keyword evidence="1 2" id="KW-0238">DNA-binding</keyword>
<sequence length="202" mass="23554">MKDTKTLLFNCGKELFSRKGFKDTNVSDITKAANIGTGTFYNYYSSKEELFMAVYLEENEKLKKKILKSMDMNQEPGSLVKELMLSNLKGMKSNPILIEWYNKDVAYKIEQYFREQNGLDRLEFMYHDLFNIIKKWQEDGKIRNDIDSRMIMAIFTAIVTVETHKEEIGLQYFPKLLDYLTEFTMKGLAAVSEVAAGRDELK</sequence>
<evidence type="ECO:0000313" key="5">
    <source>
        <dbReference type="Proteomes" id="UP001276854"/>
    </source>
</evidence>
<dbReference type="EMBL" id="JAWONS010000329">
    <property type="protein sequence ID" value="MDW2800791.1"/>
    <property type="molecule type" value="Genomic_DNA"/>
</dbReference>
<dbReference type="PROSITE" id="PS50977">
    <property type="entry name" value="HTH_TETR_2"/>
    <property type="match status" value="1"/>
</dbReference>